<evidence type="ECO:0000313" key="5">
    <source>
        <dbReference type="EMBL" id="MCY0965895.1"/>
    </source>
</evidence>
<dbReference type="Pfam" id="PF18393">
    <property type="entry name" value="MotY_N"/>
    <property type="match status" value="1"/>
</dbReference>
<feature type="signal peptide" evidence="3">
    <location>
        <begin position="1"/>
        <end position="19"/>
    </location>
</feature>
<dbReference type="CDD" id="cd07185">
    <property type="entry name" value="OmpA_C-like"/>
    <property type="match status" value="1"/>
</dbReference>
<proteinExistence type="predicted"/>
<dbReference type="PANTHER" id="PTHR30329:SF17">
    <property type="entry name" value="LIPOPROTEIN YFIB-RELATED"/>
    <property type="match status" value="1"/>
</dbReference>
<evidence type="ECO:0000256" key="1">
    <source>
        <dbReference type="PROSITE-ProRule" id="PRU00473"/>
    </source>
</evidence>
<reference evidence="5" key="1">
    <citation type="submission" date="2022-11" db="EMBL/GenBank/DDBJ databases">
        <title>Parathalassolutuus dongxingensis gen. nov., sp. nov., a novel member of family Oceanospirillaceae isolated from a coastal shrimp pond in Guangxi, China.</title>
        <authorList>
            <person name="Chen H."/>
        </authorList>
    </citation>
    <scope>NUCLEOTIDE SEQUENCE</scope>
    <source>
        <strain evidence="5">G-43</strain>
    </source>
</reference>
<dbReference type="Proteomes" id="UP001150830">
    <property type="component" value="Unassembled WGS sequence"/>
</dbReference>
<dbReference type="InterPro" id="IPR036737">
    <property type="entry name" value="OmpA-like_sf"/>
</dbReference>
<dbReference type="GO" id="GO:0016020">
    <property type="term" value="C:membrane"/>
    <property type="evidence" value="ECO:0007669"/>
    <property type="project" value="UniProtKB-UniRule"/>
</dbReference>
<gene>
    <name evidence="5" type="ORF">OUO13_11905</name>
</gene>
<dbReference type="InterPro" id="IPR006665">
    <property type="entry name" value="OmpA-like"/>
</dbReference>
<feature type="compositionally biased region" description="Basic and acidic residues" evidence="2">
    <location>
        <begin position="377"/>
        <end position="386"/>
    </location>
</feature>
<feature type="compositionally biased region" description="Low complexity" evidence="2">
    <location>
        <begin position="313"/>
        <end position="326"/>
    </location>
</feature>
<keyword evidence="1" id="KW-0472">Membrane</keyword>
<dbReference type="Pfam" id="PF00691">
    <property type="entry name" value="OmpA"/>
    <property type="match status" value="1"/>
</dbReference>
<feature type="chain" id="PRO_5040811159" evidence="3">
    <location>
        <begin position="20"/>
        <end position="421"/>
    </location>
</feature>
<accession>A0A9X3EEU1</accession>
<evidence type="ECO:0000256" key="3">
    <source>
        <dbReference type="SAM" id="SignalP"/>
    </source>
</evidence>
<dbReference type="Gene3D" id="2.60.40.2540">
    <property type="match status" value="1"/>
</dbReference>
<dbReference type="Gene3D" id="3.30.1330.60">
    <property type="entry name" value="OmpA-like domain"/>
    <property type="match status" value="1"/>
</dbReference>
<sequence>MKLRPLASISLLFPVTALAAAMVAGPLQYGNGLQNTRWTVSGNIFECRFAQPIEGFGEALFYQRAGESLSFQLAANRNLMDYSNARVSLLSPPWRPSEQPENLGTASINHDGPLLALDTRRSQIIMHGLMEGRRPTVTHKTGYDNNRFVQVYVSPSSFMEYYPEFLRCLGQLLTVNFDQIARTKVYFGSGDDKVDAADIKTLNRVIYYLQHDPRVKAIYLDGHNDNVGRRYDSRQISKRRVEDVENYLVSQGVDAAMITSRFHGDRYPVANNKTSAGRAENRRVTIRLEMGDDLTIPPELIFQSRFPPPMSSSPPTSSASGPGTAPAVGARWNEPDLRDAPAAGPDGDFPTDAPGIVPEIAPAVAPVLTPSDNPAKVSDDRVRDLPFDSPFDPGSPQQPSALNQPLVLRDDRWQIRWPQPP</sequence>
<keyword evidence="3" id="KW-0732">Signal</keyword>
<name>A0A9X3EEU1_9GAMM</name>
<dbReference type="PROSITE" id="PS51123">
    <property type="entry name" value="OMPA_2"/>
    <property type="match status" value="1"/>
</dbReference>
<comment type="caution">
    <text evidence="5">The sequence shown here is derived from an EMBL/GenBank/DDBJ whole genome shotgun (WGS) entry which is preliminary data.</text>
</comment>
<feature type="domain" description="OmpA-like" evidence="4">
    <location>
        <begin position="175"/>
        <end position="292"/>
    </location>
</feature>
<dbReference type="EMBL" id="JAPNOA010000029">
    <property type="protein sequence ID" value="MCY0965895.1"/>
    <property type="molecule type" value="Genomic_DNA"/>
</dbReference>
<evidence type="ECO:0000259" key="4">
    <source>
        <dbReference type="PROSITE" id="PS51123"/>
    </source>
</evidence>
<dbReference type="PRINTS" id="PR01023">
    <property type="entry name" value="NAFLGMOTY"/>
</dbReference>
<dbReference type="AlphaFoldDB" id="A0A9X3EEU1"/>
<dbReference type="InterPro" id="IPR050330">
    <property type="entry name" value="Bact_OuterMem_StrucFunc"/>
</dbReference>
<evidence type="ECO:0000256" key="2">
    <source>
        <dbReference type="SAM" id="MobiDB-lite"/>
    </source>
</evidence>
<dbReference type="InterPro" id="IPR041544">
    <property type="entry name" value="MotY_N"/>
</dbReference>
<dbReference type="SUPFAM" id="SSF103088">
    <property type="entry name" value="OmpA-like"/>
    <property type="match status" value="1"/>
</dbReference>
<evidence type="ECO:0000313" key="6">
    <source>
        <dbReference type="Proteomes" id="UP001150830"/>
    </source>
</evidence>
<feature type="region of interest" description="Disordered" evidence="2">
    <location>
        <begin position="302"/>
        <end position="421"/>
    </location>
</feature>
<protein>
    <submittedName>
        <fullName evidence="5">OmpA family protein</fullName>
    </submittedName>
</protein>
<dbReference type="RefSeq" id="WP_283174106.1">
    <property type="nucleotide sequence ID" value="NZ_JAPNOA010000029.1"/>
</dbReference>
<dbReference type="PANTHER" id="PTHR30329">
    <property type="entry name" value="STATOR ELEMENT OF FLAGELLAR MOTOR COMPLEX"/>
    <property type="match status" value="1"/>
</dbReference>
<keyword evidence="6" id="KW-1185">Reference proteome</keyword>
<organism evidence="5 6">
    <name type="scientific">Parathalassolituus penaei</name>
    <dbReference type="NCBI Taxonomy" id="2997323"/>
    <lineage>
        <taxon>Bacteria</taxon>
        <taxon>Pseudomonadati</taxon>
        <taxon>Pseudomonadota</taxon>
        <taxon>Gammaproteobacteria</taxon>
        <taxon>Oceanospirillales</taxon>
        <taxon>Oceanospirillaceae</taxon>
        <taxon>Parathalassolituus</taxon>
    </lineage>
</organism>